<comment type="caution">
    <text evidence="3">The sequence shown here is derived from an EMBL/GenBank/DDBJ whole genome shotgun (WGS) entry which is preliminary data.</text>
</comment>
<evidence type="ECO:0000259" key="2">
    <source>
        <dbReference type="Pfam" id="PF04235"/>
    </source>
</evidence>
<dbReference type="InterPro" id="IPR052529">
    <property type="entry name" value="Bact_Transport_Assoc"/>
</dbReference>
<organism evidence="3 4">
    <name type="scientific">Evansella vedderi</name>
    <dbReference type="NCBI Taxonomy" id="38282"/>
    <lineage>
        <taxon>Bacteria</taxon>
        <taxon>Bacillati</taxon>
        <taxon>Bacillota</taxon>
        <taxon>Bacilli</taxon>
        <taxon>Bacillales</taxon>
        <taxon>Bacillaceae</taxon>
        <taxon>Evansella</taxon>
    </lineage>
</organism>
<dbReference type="Pfam" id="PF04235">
    <property type="entry name" value="DUF418"/>
    <property type="match status" value="1"/>
</dbReference>
<evidence type="ECO:0000313" key="4">
    <source>
        <dbReference type="Proteomes" id="UP001230005"/>
    </source>
</evidence>
<dbReference type="PANTHER" id="PTHR30590:SF3">
    <property type="entry name" value="HYPOTHETICAL MEMBRANE SPANNING PROTEIN"/>
    <property type="match status" value="1"/>
</dbReference>
<protein>
    <submittedName>
        <fullName evidence="3">Membrane protein YeiB</fullName>
    </submittedName>
</protein>
<feature type="transmembrane region" description="Helical" evidence="1">
    <location>
        <begin position="30"/>
        <end position="50"/>
    </location>
</feature>
<gene>
    <name evidence="3" type="ORF">J2S74_000143</name>
</gene>
<name>A0ABT9ZNF7_9BACI</name>
<accession>A0ABT9ZNF7</accession>
<dbReference type="Proteomes" id="UP001230005">
    <property type="component" value="Unassembled WGS sequence"/>
</dbReference>
<keyword evidence="1" id="KW-0472">Membrane</keyword>
<reference evidence="3 4" key="1">
    <citation type="submission" date="2023-07" db="EMBL/GenBank/DDBJ databases">
        <title>Genomic Encyclopedia of Type Strains, Phase IV (KMG-IV): sequencing the most valuable type-strain genomes for metagenomic binning, comparative biology and taxonomic classification.</title>
        <authorList>
            <person name="Goeker M."/>
        </authorList>
    </citation>
    <scope>NUCLEOTIDE SEQUENCE [LARGE SCALE GENOMIC DNA]</scope>
    <source>
        <strain evidence="3 4">DSM 9768</strain>
    </source>
</reference>
<sequence length="82" mass="9597">MALTNYIMQTVVGVTIFTGLGLYGQINLGLTVLVSLIFFPAQILFSYLWLKKYRYGPLEWLWRTATYGRFQPIKYRTNPKEL</sequence>
<evidence type="ECO:0000313" key="3">
    <source>
        <dbReference type="EMBL" id="MDQ0252771.1"/>
    </source>
</evidence>
<keyword evidence="1" id="KW-0812">Transmembrane</keyword>
<feature type="domain" description="DUF418" evidence="2">
    <location>
        <begin position="1"/>
        <end position="68"/>
    </location>
</feature>
<keyword evidence="1" id="KW-1133">Transmembrane helix</keyword>
<proteinExistence type="predicted"/>
<feature type="transmembrane region" description="Helical" evidence="1">
    <location>
        <begin position="6"/>
        <end position="23"/>
    </location>
</feature>
<dbReference type="EMBL" id="JAUSUG010000001">
    <property type="protein sequence ID" value="MDQ0252771.1"/>
    <property type="molecule type" value="Genomic_DNA"/>
</dbReference>
<dbReference type="InterPro" id="IPR007349">
    <property type="entry name" value="DUF418"/>
</dbReference>
<dbReference type="PANTHER" id="PTHR30590">
    <property type="entry name" value="INNER MEMBRANE PROTEIN"/>
    <property type="match status" value="1"/>
</dbReference>
<evidence type="ECO:0000256" key="1">
    <source>
        <dbReference type="SAM" id="Phobius"/>
    </source>
</evidence>
<keyword evidence="4" id="KW-1185">Reference proteome</keyword>